<protein>
    <submittedName>
        <fullName evidence="1">Uncharacterized protein</fullName>
    </submittedName>
</protein>
<organism evidence="1 2">
    <name type="scientific">Mytilus coruscus</name>
    <name type="common">Sea mussel</name>
    <dbReference type="NCBI Taxonomy" id="42192"/>
    <lineage>
        <taxon>Eukaryota</taxon>
        <taxon>Metazoa</taxon>
        <taxon>Spiralia</taxon>
        <taxon>Lophotrochozoa</taxon>
        <taxon>Mollusca</taxon>
        <taxon>Bivalvia</taxon>
        <taxon>Autobranchia</taxon>
        <taxon>Pteriomorphia</taxon>
        <taxon>Mytilida</taxon>
        <taxon>Mytiloidea</taxon>
        <taxon>Mytilidae</taxon>
        <taxon>Mytilinae</taxon>
        <taxon>Mytilus</taxon>
    </lineage>
</organism>
<accession>A0A6J8AXX8</accession>
<dbReference type="Proteomes" id="UP000507470">
    <property type="component" value="Unassembled WGS sequence"/>
</dbReference>
<evidence type="ECO:0000313" key="1">
    <source>
        <dbReference type="EMBL" id="CAC5375422.1"/>
    </source>
</evidence>
<name>A0A6J8AXX8_MYTCO</name>
<evidence type="ECO:0000313" key="2">
    <source>
        <dbReference type="Proteomes" id="UP000507470"/>
    </source>
</evidence>
<dbReference type="AlphaFoldDB" id="A0A6J8AXX8"/>
<gene>
    <name evidence="1" type="ORF">MCOR_12415</name>
</gene>
<sequence>MLQKIHQGIEIRKEYVNSNQDDDVTAAAKFVKSESKTLCKRHSGSVLQNKDHQSFMTFTELEIRAPNVLKVVSAIGIQRLSKTGLCVSPGSVHNKLISWKDNLDEEIVKLKEGWARGENVKFQLVGDNWDKNILPAFRTSQQKTHSLHLFNVVAVVDWVIPTQT</sequence>
<proteinExistence type="predicted"/>
<reference evidence="1 2" key="1">
    <citation type="submission" date="2020-06" db="EMBL/GenBank/DDBJ databases">
        <authorList>
            <person name="Li R."/>
            <person name="Bekaert M."/>
        </authorList>
    </citation>
    <scope>NUCLEOTIDE SEQUENCE [LARGE SCALE GENOMIC DNA]</scope>
    <source>
        <strain evidence="2">wild</strain>
    </source>
</reference>
<dbReference type="OrthoDB" id="6148021at2759"/>
<dbReference type="EMBL" id="CACVKT020002152">
    <property type="protein sequence ID" value="CAC5375422.1"/>
    <property type="molecule type" value="Genomic_DNA"/>
</dbReference>
<keyword evidence="2" id="KW-1185">Reference proteome</keyword>